<dbReference type="PANTHER" id="PTHR30273:SF2">
    <property type="entry name" value="PROTEIN FECR"/>
    <property type="match status" value="1"/>
</dbReference>
<proteinExistence type="predicted"/>
<evidence type="ECO:0000259" key="2">
    <source>
        <dbReference type="Pfam" id="PF16344"/>
    </source>
</evidence>
<sequence>MHHQEFRNIVRRYLQGNATLEEQAMVEDWFAAAEDTQANVPAEELQLIREQMLTHIRAAADYPVVADVPPATARIRPLSYWLQRVAVIVITAAAGYSMFYMYTHPARQQQAAVTTAIPAATYRVVTTATQKIRRVVLPDSSVVTLNRGASMYYTMPFGQQRREVTLENGEAFFEVRRNAAAPFLVYAGKTATTVLGTAFNVKLGDHNNIIHVVVKTGKIKVAFASDSGRLVTPDHGVQINTADNSIQTFTASGALAAAWCGQELVFRQHTLKEAAAALESRYQVTVTLTSPSLAQYRVSGNFSASHTVDEVLDALCLVHRLTYKKNKGVYFIY</sequence>
<evidence type="ECO:0000259" key="1">
    <source>
        <dbReference type="Pfam" id="PF04773"/>
    </source>
</evidence>
<protein>
    <submittedName>
        <fullName evidence="3">DUF4974 domain-containing protein</fullName>
    </submittedName>
</protein>
<dbReference type="InterPro" id="IPR012373">
    <property type="entry name" value="Ferrdict_sens_TM"/>
</dbReference>
<dbReference type="AlphaFoldDB" id="A0A3S1DNJ4"/>
<keyword evidence="4" id="KW-1185">Reference proteome</keyword>
<dbReference type="Gene3D" id="2.60.120.1440">
    <property type="match status" value="1"/>
</dbReference>
<dbReference type="PIRSF" id="PIRSF018266">
    <property type="entry name" value="FecR"/>
    <property type="match status" value="1"/>
</dbReference>
<reference evidence="3" key="1">
    <citation type="submission" date="2020-05" db="EMBL/GenBank/DDBJ databases">
        <title>Chitinophaga laudate sp. nov., isolated from a tropical peat swamp.</title>
        <authorList>
            <person name="Goh C.B.S."/>
            <person name="Lee M.S."/>
            <person name="Parimannan S."/>
            <person name="Pasbakhsh P."/>
            <person name="Yule C.M."/>
            <person name="Rajandas H."/>
            <person name="Loke S."/>
            <person name="Croft L."/>
            <person name="Tan J.B.L."/>
        </authorList>
    </citation>
    <scope>NUCLEOTIDE SEQUENCE</scope>
    <source>
        <strain evidence="3">Mgbs1</strain>
    </source>
</reference>
<dbReference type="GO" id="GO:0016989">
    <property type="term" value="F:sigma factor antagonist activity"/>
    <property type="evidence" value="ECO:0007669"/>
    <property type="project" value="TreeGrafter"/>
</dbReference>
<dbReference type="InterPro" id="IPR032508">
    <property type="entry name" value="FecR_C"/>
</dbReference>
<accession>A0A3S1DNJ4</accession>
<feature type="domain" description="FecR protein" evidence="1">
    <location>
        <begin position="124"/>
        <end position="219"/>
    </location>
</feature>
<gene>
    <name evidence="3" type="ORF">ECE50_011320</name>
</gene>
<feature type="domain" description="Protein FecR C-terminal" evidence="2">
    <location>
        <begin position="263"/>
        <end position="329"/>
    </location>
</feature>
<organism evidence="3 4">
    <name type="scientific">Chitinophaga solisilvae</name>
    <dbReference type="NCBI Taxonomy" id="1233460"/>
    <lineage>
        <taxon>Bacteria</taxon>
        <taxon>Pseudomonadati</taxon>
        <taxon>Bacteroidota</taxon>
        <taxon>Chitinophagia</taxon>
        <taxon>Chitinophagales</taxon>
        <taxon>Chitinophagaceae</taxon>
        <taxon>Chitinophaga</taxon>
    </lineage>
</organism>
<comment type="caution">
    <text evidence="3">The sequence shown here is derived from an EMBL/GenBank/DDBJ whole genome shotgun (WGS) entry which is preliminary data.</text>
</comment>
<dbReference type="OrthoDB" id="1452822at2"/>
<dbReference type="EMBL" id="RIAR02000001">
    <property type="protein sequence ID" value="NSL87425.1"/>
    <property type="molecule type" value="Genomic_DNA"/>
</dbReference>
<evidence type="ECO:0000313" key="3">
    <source>
        <dbReference type="EMBL" id="NSL87425.1"/>
    </source>
</evidence>
<dbReference type="InterPro" id="IPR006860">
    <property type="entry name" value="FecR"/>
</dbReference>
<dbReference type="PANTHER" id="PTHR30273">
    <property type="entry name" value="PERIPLASMIC SIGNAL SENSOR AND SIGMA FACTOR ACTIVATOR FECR-RELATED"/>
    <property type="match status" value="1"/>
</dbReference>
<dbReference type="Proteomes" id="UP000281028">
    <property type="component" value="Unassembled WGS sequence"/>
</dbReference>
<evidence type="ECO:0000313" key="4">
    <source>
        <dbReference type="Proteomes" id="UP000281028"/>
    </source>
</evidence>
<dbReference type="Pfam" id="PF16344">
    <property type="entry name" value="FecR_C"/>
    <property type="match status" value="1"/>
</dbReference>
<dbReference type="Gene3D" id="3.55.50.30">
    <property type="match status" value="1"/>
</dbReference>
<dbReference type="Pfam" id="PF04773">
    <property type="entry name" value="FecR"/>
    <property type="match status" value="1"/>
</dbReference>
<name>A0A3S1DNJ4_9BACT</name>